<sequence length="92" mass="9782">MELSLENDGEHLIILGESVAKRFSVFGVVVTAAVLLNDGDDLSTVEATVRIDCINGGLNLLDDSIGATVVRCLEAQGFLEGTQVRDDVADFD</sequence>
<reference evidence="1" key="1">
    <citation type="submission" date="2020-05" db="EMBL/GenBank/DDBJ databases">
        <authorList>
            <person name="Chiriac C."/>
            <person name="Salcher M."/>
            <person name="Ghai R."/>
            <person name="Kavagutti S V."/>
        </authorList>
    </citation>
    <scope>NUCLEOTIDE SEQUENCE</scope>
</reference>
<name>A0A6J6W052_9ZZZZ</name>
<accession>A0A6J6W052</accession>
<gene>
    <name evidence="1" type="ORF">UFOPK2938_00480</name>
</gene>
<proteinExistence type="predicted"/>
<evidence type="ECO:0000313" key="1">
    <source>
        <dbReference type="EMBL" id="CAB4777094.1"/>
    </source>
</evidence>
<organism evidence="1">
    <name type="scientific">freshwater metagenome</name>
    <dbReference type="NCBI Taxonomy" id="449393"/>
    <lineage>
        <taxon>unclassified sequences</taxon>
        <taxon>metagenomes</taxon>
        <taxon>ecological metagenomes</taxon>
    </lineage>
</organism>
<protein>
    <submittedName>
        <fullName evidence="1">Unannotated protein</fullName>
    </submittedName>
</protein>
<dbReference type="AlphaFoldDB" id="A0A6J6W052"/>
<dbReference type="EMBL" id="CAEZZX010000073">
    <property type="protein sequence ID" value="CAB4777094.1"/>
    <property type="molecule type" value="Genomic_DNA"/>
</dbReference>